<dbReference type="EMBL" id="CP009286">
    <property type="protein sequence ID" value="AIQ62463.1"/>
    <property type="molecule type" value="Genomic_DNA"/>
</dbReference>
<dbReference type="STRING" id="169760.PSTEL_04410"/>
<proteinExistence type="predicted"/>
<keyword evidence="1" id="KW-1133">Transmembrane helix</keyword>
<dbReference type="Proteomes" id="UP000029507">
    <property type="component" value="Chromosome"/>
</dbReference>
<feature type="transmembrane region" description="Helical" evidence="1">
    <location>
        <begin position="6"/>
        <end position="23"/>
    </location>
</feature>
<evidence type="ECO:0000313" key="2">
    <source>
        <dbReference type="EMBL" id="AIQ62463.1"/>
    </source>
</evidence>
<keyword evidence="1" id="KW-0472">Membrane</keyword>
<feature type="transmembrane region" description="Helical" evidence="1">
    <location>
        <begin position="66"/>
        <end position="86"/>
    </location>
</feature>
<dbReference type="AlphaFoldDB" id="A0A089LTD3"/>
<name>A0A089LTD3_9BACL</name>
<keyword evidence="1" id="KW-0812">Transmembrane</keyword>
<keyword evidence="3" id="KW-1185">Reference proteome</keyword>
<sequence length="92" mass="10551">MGVLIWSVLVLGLIINLLVFLKYEKKTYWERASGYPTSISFLTLIMGFSGIGSFDQVYKLDNSTYKMALGYLFSGVMVMYIVLLITRLKRYS</sequence>
<dbReference type="KEGG" id="pste:PSTEL_04410"/>
<dbReference type="RefSeq" id="WP_038693693.1">
    <property type="nucleotide sequence ID" value="NZ_CP009286.1"/>
</dbReference>
<evidence type="ECO:0000313" key="3">
    <source>
        <dbReference type="Proteomes" id="UP000029507"/>
    </source>
</evidence>
<protein>
    <submittedName>
        <fullName evidence="2">Uncharacterized protein</fullName>
    </submittedName>
</protein>
<organism evidence="2 3">
    <name type="scientific">Paenibacillus stellifer</name>
    <dbReference type="NCBI Taxonomy" id="169760"/>
    <lineage>
        <taxon>Bacteria</taxon>
        <taxon>Bacillati</taxon>
        <taxon>Bacillota</taxon>
        <taxon>Bacilli</taxon>
        <taxon>Bacillales</taxon>
        <taxon>Paenibacillaceae</taxon>
        <taxon>Paenibacillus</taxon>
    </lineage>
</organism>
<feature type="transmembrane region" description="Helical" evidence="1">
    <location>
        <begin position="35"/>
        <end position="54"/>
    </location>
</feature>
<accession>A0A089LTD3</accession>
<evidence type="ECO:0000256" key="1">
    <source>
        <dbReference type="SAM" id="Phobius"/>
    </source>
</evidence>
<dbReference type="HOGENOM" id="CLU_2410517_0_0_9"/>
<gene>
    <name evidence="2" type="ORF">PSTEL_04410</name>
</gene>
<reference evidence="2 3" key="1">
    <citation type="submission" date="2014-08" db="EMBL/GenBank/DDBJ databases">
        <title>Comparative genomics of the Paenibacillus odorifer group.</title>
        <authorList>
            <person name="den Bakker H.C."/>
            <person name="Tsai Y.-C."/>
            <person name="Martin N."/>
            <person name="Korlach J."/>
            <person name="Wiedmann M."/>
        </authorList>
    </citation>
    <scope>NUCLEOTIDE SEQUENCE [LARGE SCALE GENOMIC DNA]</scope>
    <source>
        <strain evidence="2 3">DSM 14472</strain>
    </source>
</reference>